<dbReference type="EMBL" id="SMLW01000673">
    <property type="protein sequence ID" value="MTI28834.1"/>
    <property type="molecule type" value="Genomic_DNA"/>
</dbReference>
<dbReference type="Pfam" id="PF00194">
    <property type="entry name" value="Carb_anhydrase"/>
    <property type="match status" value="1"/>
</dbReference>
<evidence type="ECO:0000256" key="3">
    <source>
        <dbReference type="ARBA" id="ARBA00014628"/>
    </source>
</evidence>
<keyword evidence="10" id="KW-1185">Reference proteome</keyword>
<evidence type="ECO:0000259" key="8">
    <source>
        <dbReference type="PROSITE" id="PS51144"/>
    </source>
</evidence>
<sequence>MKHNFLVLITIFYCAVSCNSDDEGVSHTEEWSYNGETGPDRWAEIEKESECGGAFQSPINILQTQTDNTLQPLDIHYDAGIKISNVVNNGHTVQFNFEAGNYITLNGEKYKLKQFHFHELSEHTLGGVHFPMEIHLVHVSDAGKYAVLAILTEESATGSDQFDFLDTYLPLAVEESKTVNSAYNMNEVLPGEKQYFTYTGSLTTPPCTEDVQWFIFKTPVEVPVGLIESLHDAMPANNYRPTQPLNGRIVKESV</sequence>
<dbReference type="InterPro" id="IPR041891">
    <property type="entry name" value="Alpha_CA_prokaryot-like"/>
</dbReference>
<evidence type="ECO:0000256" key="1">
    <source>
        <dbReference type="ARBA" id="ARBA00001947"/>
    </source>
</evidence>
<dbReference type="InterPro" id="IPR001148">
    <property type="entry name" value="CA_dom"/>
</dbReference>
<dbReference type="Proteomes" id="UP000798808">
    <property type="component" value="Unassembled WGS sequence"/>
</dbReference>
<dbReference type="Gene3D" id="3.10.200.10">
    <property type="entry name" value="Alpha carbonic anhydrase"/>
    <property type="match status" value="1"/>
</dbReference>
<keyword evidence="6 7" id="KW-0456">Lyase</keyword>
<evidence type="ECO:0000256" key="2">
    <source>
        <dbReference type="ARBA" id="ARBA00012925"/>
    </source>
</evidence>
<dbReference type="CDD" id="cd03124">
    <property type="entry name" value="alpha_CA_prokaryotic_like"/>
    <property type="match status" value="1"/>
</dbReference>
<proteinExistence type="inferred from homology"/>
<dbReference type="EC" id="4.2.1.1" evidence="2 7"/>
<reference evidence="9 10" key="1">
    <citation type="submission" date="2019-02" db="EMBL/GenBank/DDBJ databases">
        <authorList>
            <person name="Goldberg S.R."/>
            <person name="Haltli B.A."/>
            <person name="Correa H."/>
            <person name="Russell K.G."/>
        </authorList>
    </citation>
    <scope>NUCLEOTIDE SEQUENCE [LARGE SCALE GENOMIC DNA]</scope>
    <source>
        <strain evidence="9 10">JCM 16186</strain>
    </source>
</reference>
<keyword evidence="4 7" id="KW-0479">Metal-binding</keyword>
<gene>
    <name evidence="9" type="ORF">E1163_27995</name>
</gene>
<dbReference type="SUPFAM" id="SSF51069">
    <property type="entry name" value="Carbonic anhydrase"/>
    <property type="match status" value="1"/>
</dbReference>
<evidence type="ECO:0000256" key="4">
    <source>
        <dbReference type="ARBA" id="ARBA00022723"/>
    </source>
</evidence>
<comment type="cofactor">
    <cofactor evidence="1 7">
        <name>Zn(2+)</name>
        <dbReference type="ChEBI" id="CHEBI:29105"/>
    </cofactor>
</comment>
<dbReference type="InterPro" id="IPR023561">
    <property type="entry name" value="Carbonic_anhydrase_a-class"/>
</dbReference>
<feature type="domain" description="Alpha-carbonic anhydrase" evidence="8">
    <location>
        <begin position="29"/>
        <end position="254"/>
    </location>
</feature>
<dbReference type="PANTHER" id="PTHR18952:SF208">
    <property type="entry name" value="CARBONIC ANHYDRASE XA-RELATED"/>
    <property type="match status" value="1"/>
</dbReference>
<dbReference type="PANTHER" id="PTHR18952">
    <property type="entry name" value="CARBONIC ANHYDRASE"/>
    <property type="match status" value="1"/>
</dbReference>
<evidence type="ECO:0000313" key="10">
    <source>
        <dbReference type="Proteomes" id="UP000798808"/>
    </source>
</evidence>
<dbReference type="InterPro" id="IPR036398">
    <property type="entry name" value="CA_dom_sf"/>
</dbReference>
<comment type="similarity">
    <text evidence="7">Belongs to the alpha-carbonic anhydrase family.</text>
</comment>
<dbReference type="InterPro" id="IPR018338">
    <property type="entry name" value="Carbonic_anhydrase_a-class_CS"/>
</dbReference>
<comment type="caution">
    <text evidence="9">The sequence shown here is derived from an EMBL/GenBank/DDBJ whole genome shotgun (WGS) entry which is preliminary data.</text>
</comment>
<evidence type="ECO:0000256" key="5">
    <source>
        <dbReference type="ARBA" id="ARBA00022833"/>
    </source>
</evidence>
<organism evidence="9 10">
    <name type="scientific">Fulvivirga kasyanovii</name>
    <dbReference type="NCBI Taxonomy" id="396812"/>
    <lineage>
        <taxon>Bacteria</taxon>
        <taxon>Pseudomonadati</taxon>
        <taxon>Bacteroidota</taxon>
        <taxon>Cytophagia</taxon>
        <taxon>Cytophagales</taxon>
        <taxon>Fulvivirgaceae</taxon>
        <taxon>Fulvivirga</taxon>
    </lineage>
</organism>
<evidence type="ECO:0000313" key="9">
    <source>
        <dbReference type="EMBL" id="MTI28834.1"/>
    </source>
</evidence>
<protein>
    <recommendedName>
        <fullName evidence="3 7">Carbonic anhydrase</fullName>
        <ecNumber evidence="2 7">4.2.1.1</ecNumber>
    </recommendedName>
</protein>
<dbReference type="SMART" id="SM01057">
    <property type="entry name" value="Carb_anhydrase"/>
    <property type="match status" value="1"/>
</dbReference>
<evidence type="ECO:0000256" key="6">
    <source>
        <dbReference type="ARBA" id="ARBA00023239"/>
    </source>
</evidence>
<evidence type="ECO:0000256" key="7">
    <source>
        <dbReference type="RuleBase" id="RU367011"/>
    </source>
</evidence>
<name>A0ABW9RZM5_9BACT</name>
<accession>A0ABW9RZM5</accession>
<dbReference type="RefSeq" id="WP_155176730.1">
    <property type="nucleotide sequence ID" value="NZ_BAAAFL010000012.1"/>
</dbReference>
<keyword evidence="5 7" id="KW-0862">Zinc</keyword>
<comment type="catalytic activity">
    <reaction evidence="7">
        <text>hydrogencarbonate + H(+) = CO2 + H2O</text>
        <dbReference type="Rhea" id="RHEA:10748"/>
        <dbReference type="ChEBI" id="CHEBI:15377"/>
        <dbReference type="ChEBI" id="CHEBI:15378"/>
        <dbReference type="ChEBI" id="CHEBI:16526"/>
        <dbReference type="ChEBI" id="CHEBI:17544"/>
        <dbReference type="EC" id="4.2.1.1"/>
    </reaction>
</comment>
<dbReference type="PROSITE" id="PS00162">
    <property type="entry name" value="ALPHA_CA_1"/>
    <property type="match status" value="1"/>
</dbReference>
<comment type="function">
    <text evidence="7">Reversible hydration of carbon dioxide.</text>
</comment>
<dbReference type="PROSITE" id="PS51144">
    <property type="entry name" value="ALPHA_CA_2"/>
    <property type="match status" value="1"/>
</dbReference>